<organism evidence="9 10">
    <name type="scientific">Acrobeloides nanus</name>
    <dbReference type="NCBI Taxonomy" id="290746"/>
    <lineage>
        <taxon>Eukaryota</taxon>
        <taxon>Metazoa</taxon>
        <taxon>Ecdysozoa</taxon>
        <taxon>Nematoda</taxon>
        <taxon>Chromadorea</taxon>
        <taxon>Rhabditida</taxon>
        <taxon>Tylenchina</taxon>
        <taxon>Cephalobomorpha</taxon>
        <taxon>Cephaloboidea</taxon>
        <taxon>Cephalobidae</taxon>
        <taxon>Acrobeloides</taxon>
    </lineage>
</organism>
<keyword evidence="7" id="KW-0812">Transmembrane</keyword>
<evidence type="ECO:0000256" key="3">
    <source>
        <dbReference type="ARBA" id="ARBA00022777"/>
    </source>
</evidence>
<keyword evidence="1" id="KW-0808">Transferase</keyword>
<feature type="domain" description="Protein kinase" evidence="8">
    <location>
        <begin position="140"/>
        <end position="283"/>
    </location>
</feature>
<evidence type="ECO:0000313" key="10">
    <source>
        <dbReference type="WBParaSite" id="ACRNAN_Path_201.g733.t1"/>
    </source>
</evidence>
<dbReference type="EC" id="2.7.12.2" evidence="6"/>
<keyword evidence="7" id="KW-1133">Transmembrane helix</keyword>
<accession>A0A914C4F1</accession>
<dbReference type="PANTHER" id="PTHR48013:SF15">
    <property type="entry name" value="DUAL SPECIFICITY MITOGEN-ACTIVATED PROTEIN KINASE KINASE 4"/>
    <property type="match status" value="1"/>
</dbReference>
<protein>
    <recommendedName>
        <fullName evidence="6">mitogen-activated protein kinase kinase</fullName>
        <ecNumber evidence="6">2.7.12.2</ecNumber>
    </recommendedName>
</protein>
<evidence type="ECO:0000256" key="4">
    <source>
        <dbReference type="ARBA" id="ARBA00022840"/>
    </source>
</evidence>
<dbReference type="Gene3D" id="3.30.200.20">
    <property type="entry name" value="Phosphorylase Kinase, domain 1"/>
    <property type="match status" value="1"/>
</dbReference>
<dbReference type="PANTHER" id="PTHR48013">
    <property type="entry name" value="DUAL SPECIFICITY MITOGEN-ACTIVATED PROTEIN KINASE KINASE 5-RELATED"/>
    <property type="match status" value="1"/>
</dbReference>
<keyword evidence="9" id="KW-1185">Reference proteome</keyword>
<dbReference type="AlphaFoldDB" id="A0A914C4F1"/>
<sequence>MNNSDYGVEINAAIVPSIFEDEKIVDDPRNTTSLSNGLVIGLFAVGCLFIAILVKVVCHFTLKQEKDSHHDHDLVRGTSKTSRASGVSSILELAEANSLIPPTPEPDVFFKLRQILKEVNVNRLHFPGHEGEYDFSINDLHFMGVIETTEENVVKKYHHKYSRRNMAVKILRIPLSKTEIFDLNSYVELLKKEVTTVKVISYCSNIANFYGVSLLDGEILFCMELMDWSLKELYKKVHRNGTIFPEELLGYVIVASLDALIFCKNHGIVRFDVKPTTILVNRR</sequence>
<dbReference type="SUPFAM" id="SSF56112">
    <property type="entry name" value="Protein kinase-like (PK-like)"/>
    <property type="match status" value="1"/>
</dbReference>
<dbReference type="GO" id="GO:0004708">
    <property type="term" value="F:MAP kinase kinase activity"/>
    <property type="evidence" value="ECO:0007669"/>
    <property type="project" value="UniProtKB-EC"/>
</dbReference>
<feature type="transmembrane region" description="Helical" evidence="7">
    <location>
        <begin position="38"/>
        <end position="58"/>
    </location>
</feature>
<dbReference type="Pfam" id="PF00069">
    <property type="entry name" value="Pkinase"/>
    <property type="match status" value="1"/>
</dbReference>
<dbReference type="InterPro" id="IPR011009">
    <property type="entry name" value="Kinase-like_dom_sf"/>
</dbReference>
<evidence type="ECO:0000256" key="2">
    <source>
        <dbReference type="ARBA" id="ARBA00022741"/>
    </source>
</evidence>
<keyword evidence="3" id="KW-0418">Kinase</keyword>
<evidence type="ECO:0000256" key="5">
    <source>
        <dbReference type="ARBA" id="ARBA00038035"/>
    </source>
</evidence>
<dbReference type="GO" id="GO:0005524">
    <property type="term" value="F:ATP binding"/>
    <property type="evidence" value="ECO:0007669"/>
    <property type="project" value="UniProtKB-KW"/>
</dbReference>
<evidence type="ECO:0000313" key="9">
    <source>
        <dbReference type="Proteomes" id="UP000887540"/>
    </source>
</evidence>
<keyword evidence="2" id="KW-0547">Nucleotide-binding</keyword>
<dbReference type="WBParaSite" id="ACRNAN_Path_201.g733.t1">
    <property type="protein sequence ID" value="ACRNAN_Path_201.g733.t1"/>
    <property type="gene ID" value="ACRNAN_Path_201.g733"/>
</dbReference>
<keyword evidence="4" id="KW-0067">ATP-binding</keyword>
<reference evidence="10" key="1">
    <citation type="submission" date="2022-11" db="UniProtKB">
        <authorList>
            <consortium name="WormBaseParasite"/>
        </authorList>
    </citation>
    <scope>IDENTIFICATION</scope>
</reference>
<comment type="similarity">
    <text evidence="5">Belongs to the protein kinase superfamily. STE Ser/Thr protein kinase family. MAP kinase kinase subfamily.</text>
</comment>
<dbReference type="Proteomes" id="UP000887540">
    <property type="component" value="Unplaced"/>
</dbReference>
<evidence type="ECO:0000256" key="6">
    <source>
        <dbReference type="ARBA" id="ARBA00038999"/>
    </source>
</evidence>
<dbReference type="InterPro" id="IPR000719">
    <property type="entry name" value="Prot_kinase_dom"/>
</dbReference>
<proteinExistence type="inferred from homology"/>
<evidence type="ECO:0000256" key="7">
    <source>
        <dbReference type="SAM" id="Phobius"/>
    </source>
</evidence>
<dbReference type="Gene3D" id="1.10.510.10">
    <property type="entry name" value="Transferase(Phosphotransferase) domain 1"/>
    <property type="match status" value="1"/>
</dbReference>
<keyword evidence="7" id="KW-0472">Membrane</keyword>
<evidence type="ECO:0000259" key="8">
    <source>
        <dbReference type="PROSITE" id="PS50011"/>
    </source>
</evidence>
<name>A0A914C4F1_9BILA</name>
<dbReference type="PROSITE" id="PS50011">
    <property type="entry name" value="PROTEIN_KINASE_DOM"/>
    <property type="match status" value="1"/>
</dbReference>
<evidence type="ECO:0000256" key="1">
    <source>
        <dbReference type="ARBA" id="ARBA00022679"/>
    </source>
</evidence>